<name>A0A345P9E5_9GAMM</name>
<dbReference type="Gene3D" id="1.10.472.60">
    <property type="entry name" value="putative protein disulfide isomerase domain"/>
    <property type="match status" value="1"/>
</dbReference>
<dbReference type="KEGG" id="mbah:HYN46_14280"/>
<dbReference type="Proteomes" id="UP000253940">
    <property type="component" value="Chromosome"/>
</dbReference>
<dbReference type="PANTHER" id="PTHR13887">
    <property type="entry name" value="GLUTATHIONE S-TRANSFERASE KAPPA"/>
    <property type="match status" value="1"/>
</dbReference>
<protein>
    <submittedName>
        <fullName evidence="1">DsbA family protein</fullName>
    </submittedName>
</protein>
<organism evidence="1 2">
    <name type="scientific">Aquirhabdus parva</name>
    <dbReference type="NCBI Taxonomy" id="2283318"/>
    <lineage>
        <taxon>Bacteria</taxon>
        <taxon>Pseudomonadati</taxon>
        <taxon>Pseudomonadota</taxon>
        <taxon>Gammaproteobacteria</taxon>
        <taxon>Moraxellales</taxon>
        <taxon>Moraxellaceae</taxon>
        <taxon>Aquirhabdus</taxon>
    </lineage>
</organism>
<evidence type="ECO:0000313" key="2">
    <source>
        <dbReference type="Proteomes" id="UP000253940"/>
    </source>
</evidence>
<reference evidence="1 2" key="1">
    <citation type="submission" date="2018-07" db="EMBL/GenBank/DDBJ databases">
        <title>Genome sequencing of Moraxellaceae gen. HYN0046.</title>
        <authorList>
            <person name="Kim M."/>
            <person name="Yi H."/>
        </authorList>
    </citation>
    <scope>NUCLEOTIDE SEQUENCE [LARGE SCALE GENOMIC DNA]</scope>
    <source>
        <strain evidence="1 2">HYN0046</strain>
    </source>
</reference>
<gene>
    <name evidence="1" type="ORF">HYN46_14280</name>
</gene>
<evidence type="ECO:0000313" key="1">
    <source>
        <dbReference type="EMBL" id="AXI03904.1"/>
    </source>
</evidence>
<dbReference type="Gene3D" id="3.40.30.10">
    <property type="entry name" value="Glutaredoxin"/>
    <property type="match status" value="1"/>
</dbReference>
<sequence>MKLIYVGDPMCSWCYGFGKELTALIRRTPDLSLEIVVGGVRAGATDVLDEVGKRFRLQHWNRVEGLSGLPFNRDAFKALEGFVYDTEPVCRAVVTARHFIQDGGLLAVFRALQDGFYARGDDTTQGVVLAKIATEALQTAGQSVGVDEFLVRWASEEIRTETAADFVWARSIGVQSFPALWLEQDGRYFVVSPGYASVTELEHRLSELEVELA</sequence>
<dbReference type="EMBL" id="CP031222">
    <property type="protein sequence ID" value="AXI03904.1"/>
    <property type="molecule type" value="Genomic_DNA"/>
</dbReference>
<proteinExistence type="predicted"/>
<dbReference type="RefSeq" id="WP_114900012.1">
    <property type="nucleotide sequence ID" value="NZ_CP031222.1"/>
</dbReference>
<keyword evidence="2" id="KW-1185">Reference proteome</keyword>
<dbReference type="SUPFAM" id="SSF52833">
    <property type="entry name" value="Thioredoxin-like"/>
    <property type="match status" value="1"/>
</dbReference>
<dbReference type="CDD" id="cd03025">
    <property type="entry name" value="DsbA_FrnE_like"/>
    <property type="match status" value="1"/>
</dbReference>
<dbReference type="PANTHER" id="PTHR13887:SF54">
    <property type="entry name" value="DSBA FAMILY PROTEIN"/>
    <property type="match status" value="1"/>
</dbReference>
<dbReference type="AlphaFoldDB" id="A0A345P9E5"/>
<dbReference type="InterPro" id="IPR036249">
    <property type="entry name" value="Thioredoxin-like_sf"/>
</dbReference>
<dbReference type="OrthoDB" id="9813770at2"/>
<accession>A0A345P9E5</accession>